<dbReference type="GO" id="GO:0071590">
    <property type="term" value="P:nicotinamide riboside biosynthetic process"/>
    <property type="evidence" value="ECO:0007669"/>
    <property type="project" value="TreeGrafter"/>
</dbReference>
<dbReference type="GO" id="GO:0000287">
    <property type="term" value="F:magnesium ion binding"/>
    <property type="evidence" value="ECO:0007669"/>
    <property type="project" value="InterPro"/>
</dbReference>
<dbReference type="EMBL" id="CABFWN010000001">
    <property type="protein sequence ID" value="VUG16312.1"/>
    <property type="molecule type" value="Genomic_DNA"/>
</dbReference>
<evidence type="ECO:0000256" key="7">
    <source>
        <dbReference type="ARBA" id="ARBA00022801"/>
    </source>
</evidence>
<evidence type="ECO:0000256" key="6">
    <source>
        <dbReference type="ARBA" id="ARBA00022741"/>
    </source>
</evidence>
<dbReference type="SUPFAM" id="SSF56784">
    <property type="entry name" value="HAD-like"/>
    <property type="match status" value="1"/>
</dbReference>
<comment type="cofactor">
    <cofactor evidence="1 12">
        <name>Mg(2+)</name>
        <dbReference type="ChEBI" id="CHEBI:18420"/>
    </cofactor>
</comment>
<dbReference type="GO" id="GO:0009117">
    <property type="term" value="P:nucleotide metabolic process"/>
    <property type="evidence" value="ECO:0007669"/>
    <property type="project" value="UniProtKB-KW"/>
</dbReference>
<comment type="catalytic activity">
    <reaction evidence="11">
        <text>IMP + H2O = inosine + phosphate</text>
        <dbReference type="Rhea" id="RHEA:27718"/>
        <dbReference type="ChEBI" id="CHEBI:15377"/>
        <dbReference type="ChEBI" id="CHEBI:17596"/>
        <dbReference type="ChEBI" id="CHEBI:43474"/>
        <dbReference type="ChEBI" id="CHEBI:58053"/>
        <dbReference type="EC" id="3.1.3.99"/>
    </reaction>
</comment>
<evidence type="ECO:0000256" key="3">
    <source>
        <dbReference type="ARBA" id="ARBA00011881"/>
    </source>
</evidence>
<dbReference type="Pfam" id="PF06437">
    <property type="entry name" value="ISN1"/>
    <property type="match status" value="1"/>
</dbReference>
<reference evidence="13 14" key="1">
    <citation type="submission" date="2019-07" db="EMBL/GenBank/DDBJ databases">
        <authorList>
            <person name="Friedrich A."/>
            <person name="Schacherer J."/>
        </authorList>
    </citation>
    <scope>NUCLEOTIDE SEQUENCE [LARGE SCALE GENOMIC DNA]</scope>
</reference>
<dbReference type="GO" id="GO:0006190">
    <property type="term" value="P:inosine salvage"/>
    <property type="evidence" value="ECO:0007669"/>
    <property type="project" value="InterPro"/>
</dbReference>
<dbReference type="PANTHER" id="PTHR28213:SF1">
    <property type="entry name" value="IMP-SPECIFIC 5'-NUCLEOTIDASE 1"/>
    <property type="match status" value="1"/>
</dbReference>
<dbReference type="AlphaFoldDB" id="A0A7D9CY38"/>
<keyword evidence="10 12" id="KW-0546">Nucleotide metabolism</keyword>
<dbReference type="InterPro" id="IPR009453">
    <property type="entry name" value="ISN1"/>
</dbReference>
<evidence type="ECO:0000256" key="4">
    <source>
        <dbReference type="ARBA" id="ARBA00015544"/>
    </source>
</evidence>
<evidence type="ECO:0000256" key="8">
    <source>
        <dbReference type="ARBA" id="ARBA00022840"/>
    </source>
</evidence>
<sequence>MSSRYRVDYALKKHRHDEFIQFIKSLLSTPFVLYAVKPAGTISDVEEIMVDSEARRRYAEIFHDLESLVDNHIEMTNAGVPELSRLHQLVPSIGTFFTPLPLEKAFYIEDERRSISKRRLVAPSFNDIRLILNTAQIIWLATAYQTGRSTNRYLKMKTHGLSSMTTTSEEDRLKLITFDGDITLYEDGENIESTSPIITELVKLLSKGIYIGIVTAAGYKAEEKYEERFYGLIEALKESTSLEKLQCENLLIVGGEANYVMRYNNEKGGLVKVPSEEWMLDEMKEWKEEDIEESLDFAAKKFGTLIKKLRLHATVMKKERSVGIVPMEGHKLIREQLEEVVLRIDRDLRRFQPAQRLKWCAFNGGSDVWVDIGDKSFGVRILQSYIAKHQDIVVGPKNTLHVGDQFASLGANDYASRTAAATAWISSPNETKKLLRDLISFMDDWATF</sequence>
<name>A0A7D9CY38_DEKBR</name>
<organism evidence="13 14">
    <name type="scientific">Dekkera bruxellensis</name>
    <name type="common">Brettanomyces custersii</name>
    <dbReference type="NCBI Taxonomy" id="5007"/>
    <lineage>
        <taxon>Eukaryota</taxon>
        <taxon>Fungi</taxon>
        <taxon>Dikarya</taxon>
        <taxon>Ascomycota</taxon>
        <taxon>Saccharomycotina</taxon>
        <taxon>Pichiomycetes</taxon>
        <taxon>Pichiales</taxon>
        <taxon>Pichiaceae</taxon>
        <taxon>Brettanomyces</taxon>
    </lineage>
</organism>
<evidence type="ECO:0000256" key="10">
    <source>
        <dbReference type="ARBA" id="ARBA00023080"/>
    </source>
</evidence>
<comment type="function">
    <text evidence="12">IMP-specific 5'-nucleotidase involved in IMP (inositol monophosphate) degradation.</text>
</comment>
<proteinExistence type="inferred from homology"/>
<evidence type="ECO:0000313" key="14">
    <source>
        <dbReference type="Proteomes" id="UP000478008"/>
    </source>
</evidence>
<dbReference type="GO" id="GO:0005524">
    <property type="term" value="F:ATP binding"/>
    <property type="evidence" value="ECO:0007669"/>
    <property type="project" value="UniProtKB-KW"/>
</dbReference>
<keyword evidence="5" id="KW-0479">Metal-binding</keyword>
<dbReference type="GO" id="GO:0071592">
    <property type="term" value="P:nicotinic acid riboside biosynthetic process"/>
    <property type="evidence" value="ECO:0007669"/>
    <property type="project" value="TreeGrafter"/>
</dbReference>
<dbReference type="EC" id="3.1.3.-" evidence="12"/>
<evidence type="ECO:0000256" key="2">
    <source>
        <dbReference type="ARBA" id="ARBA00005307"/>
    </source>
</evidence>
<dbReference type="GO" id="GO:0008253">
    <property type="term" value="F:5'-nucleotidase activity"/>
    <property type="evidence" value="ECO:0007669"/>
    <property type="project" value="InterPro"/>
</dbReference>
<dbReference type="PIRSF" id="PIRSF028836">
    <property type="entry name" value="ISN1"/>
    <property type="match status" value="1"/>
</dbReference>
<dbReference type="PANTHER" id="PTHR28213">
    <property type="entry name" value="IMP-SPECIFIC 5'-NUCLEOTIDASE 1"/>
    <property type="match status" value="1"/>
</dbReference>
<comment type="subunit">
    <text evidence="3 12">Homotetramer.</text>
</comment>
<accession>A0A7D9CY38</accession>
<evidence type="ECO:0000256" key="9">
    <source>
        <dbReference type="ARBA" id="ARBA00022842"/>
    </source>
</evidence>
<evidence type="ECO:0000256" key="12">
    <source>
        <dbReference type="PIRNR" id="PIRNR028836"/>
    </source>
</evidence>
<dbReference type="Proteomes" id="UP000478008">
    <property type="component" value="Unassembled WGS sequence"/>
</dbReference>
<evidence type="ECO:0000256" key="5">
    <source>
        <dbReference type="ARBA" id="ARBA00022723"/>
    </source>
</evidence>
<dbReference type="InterPro" id="IPR036412">
    <property type="entry name" value="HAD-like_sf"/>
</dbReference>
<comment type="similarity">
    <text evidence="2 12">Belongs to the ISN1 family.</text>
</comment>
<keyword evidence="8" id="KW-0067">ATP-binding</keyword>
<keyword evidence="9 12" id="KW-0460">Magnesium</keyword>
<evidence type="ECO:0000256" key="1">
    <source>
        <dbReference type="ARBA" id="ARBA00001946"/>
    </source>
</evidence>
<protein>
    <recommendedName>
        <fullName evidence="4 12">IMP-specific 5'-nucleotidase 1</fullName>
        <ecNumber evidence="12">3.1.3.-</ecNumber>
    </recommendedName>
</protein>
<evidence type="ECO:0000256" key="11">
    <source>
        <dbReference type="ARBA" id="ARBA00047413"/>
    </source>
</evidence>
<evidence type="ECO:0000313" key="13">
    <source>
        <dbReference type="EMBL" id="VUG16312.1"/>
    </source>
</evidence>
<keyword evidence="6" id="KW-0547">Nucleotide-binding</keyword>
<gene>
    <name evidence="13" type="primary">ISN1</name>
    <name evidence="13" type="ORF">DEBR0S1_13542G</name>
</gene>
<keyword evidence="7 12" id="KW-0378">Hydrolase</keyword>
<keyword evidence="14" id="KW-1185">Reference proteome</keyword>